<organism evidence="1 2">
    <name type="scientific">Armillaria luteobubalina</name>
    <dbReference type="NCBI Taxonomy" id="153913"/>
    <lineage>
        <taxon>Eukaryota</taxon>
        <taxon>Fungi</taxon>
        <taxon>Dikarya</taxon>
        <taxon>Basidiomycota</taxon>
        <taxon>Agaricomycotina</taxon>
        <taxon>Agaricomycetes</taxon>
        <taxon>Agaricomycetidae</taxon>
        <taxon>Agaricales</taxon>
        <taxon>Marasmiineae</taxon>
        <taxon>Physalacriaceae</taxon>
        <taxon>Armillaria</taxon>
    </lineage>
</organism>
<dbReference type="Proteomes" id="UP001175228">
    <property type="component" value="Unassembled WGS sequence"/>
</dbReference>
<dbReference type="EMBL" id="JAUEPU010000004">
    <property type="protein sequence ID" value="KAK0503230.1"/>
    <property type="molecule type" value="Genomic_DNA"/>
</dbReference>
<keyword evidence="2" id="KW-1185">Reference proteome</keyword>
<gene>
    <name evidence="1" type="ORF">EDD18DRAFT_1136971</name>
</gene>
<accession>A0AA39QHV9</accession>
<comment type="caution">
    <text evidence="1">The sequence shown here is derived from an EMBL/GenBank/DDBJ whole genome shotgun (WGS) entry which is preliminary data.</text>
</comment>
<name>A0AA39QHV9_9AGAR</name>
<proteinExistence type="predicted"/>
<dbReference type="AlphaFoldDB" id="A0AA39QHV9"/>
<sequence length="335" mass="38520">MATRSSRKGKTTSAQNTRVTVKKMLVDKYCFFSFPLCCALYNPPRELCHPPPVSIPLTDSVGLSSSSSSFLFTYLPFLRLALPCWHLFYRLPPVYRQVLVLTQRVIIFIAALQSRYFVPTFQPIGYLLNMSPKPAEVVFSPDVKNMDDWARRTRMSLTTADALGATYARAQPWFELLKQQLMVEHKWREVQRDSRMLFTLENASIWSSTTGHPAGPPLKLQLPVHASSFFSPDRRVQWQMVFHSDIFESVRKICPPIADILYLLQCLLPGMITLVFEEHMPGQGVYRTTRGLPPDSWVIKNERQLVRVVGIERFRDLRRACSDTALSYSLQVIRQ</sequence>
<evidence type="ECO:0000313" key="1">
    <source>
        <dbReference type="EMBL" id="KAK0503230.1"/>
    </source>
</evidence>
<reference evidence="1" key="1">
    <citation type="submission" date="2023-06" db="EMBL/GenBank/DDBJ databases">
        <authorList>
            <consortium name="Lawrence Berkeley National Laboratory"/>
            <person name="Ahrendt S."/>
            <person name="Sahu N."/>
            <person name="Indic B."/>
            <person name="Wong-Bajracharya J."/>
            <person name="Merenyi Z."/>
            <person name="Ke H.-M."/>
            <person name="Monk M."/>
            <person name="Kocsube S."/>
            <person name="Drula E."/>
            <person name="Lipzen A."/>
            <person name="Balint B."/>
            <person name="Henrissat B."/>
            <person name="Andreopoulos B."/>
            <person name="Martin F.M."/>
            <person name="Harder C.B."/>
            <person name="Rigling D."/>
            <person name="Ford K.L."/>
            <person name="Foster G.D."/>
            <person name="Pangilinan J."/>
            <person name="Papanicolaou A."/>
            <person name="Barry K."/>
            <person name="LaButti K."/>
            <person name="Viragh M."/>
            <person name="Koriabine M."/>
            <person name="Yan M."/>
            <person name="Riley R."/>
            <person name="Champramary S."/>
            <person name="Plett K.L."/>
            <person name="Tsai I.J."/>
            <person name="Slot J."/>
            <person name="Sipos G."/>
            <person name="Plett J."/>
            <person name="Nagy L.G."/>
            <person name="Grigoriev I.V."/>
        </authorList>
    </citation>
    <scope>NUCLEOTIDE SEQUENCE</scope>
    <source>
        <strain evidence="1">HWK02</strain>
    </source>
</reference>
<protein>
    <submittedName>
        <fullName evidence="1">Uncharacterized protein</fullName>
    </submittedName>
</protein>
<evidence type="ECO:0000313" key="2">
    <source>
        <dbReference type="Proteomes" id="UP001175228"/>
    </source>
</evidence>